<dbReference type="GO" id="GO:0015173">
    <property type="term" value="F:aromatic amino acid transmembrane transporter activity"/>
    <property type="evidence" value="ECO:0007669"/>
    <property type="project" value="TreeGrafter"/>
</dbReference>
<dbReference type="GO" id="GO:1903801">
    <property type="term" value="P:L-leucine import across plasma membrane"/>
    <property type="evidence" value="ECO:0007669"/>
    <property type="project" value="TreeGrafter"/>
</dbReference>
<keyword evidence="2" id="KW-1133">Transmembrane helix</keyword>
<dbReference type="EMBL" id="JAUPFM010000007">
    <property type="protein sequence ID" value="KAK2847261.1"/>
    <property type="molecule type" value="Genomic_DNA"/>
</dbReference>
<feature type="compositionally biased region" description="Low complexity" evidence="1">
    <location>
        <begin position="35"/>
        <end position="49"/>
    </location>
</feature>
<sequence>MEQTDKVPEEPVGTQPRRMDAGDTGYGGAPGGKQASSAAESEAAPLLVPEPEPEPEPAQHWKPMSKPELEAAAGGPGWRKMRCYAVLLFWLLWVAMLAASVVIIVMSPHPVAAPLKWWQKSLFYRLQPGAQTQGSGGMDAICEQLPYLRSLGIGALILEGLFEEEVFPLKVNETRERVGMLHQIQHLILESNKTGLKMVLDLCELNLLGPHDLSRNPATIQHALRFWLEQGAAGFAICDTDAAYSEKTLMGWRDVLKEFSSEDEERIMVVKQTRDVLPPLNTTSQNVKLVDVVMRSILPSSRHHLPTHEVAAAIKTKLQTREEDIWPSWTIGGKASHNLKKLLLVLLMTLPGSPAVQHNYVVNQTQDGKTNSTVALFSSLSDSRAREEALLHGSFTFLPYNTSNASSNSTLFSSSLPMLAFLRSWGCVHFLILLNVGSERHPVDAAWAPSLPEHGVIVTSTGMDRMGSTPLNTLELQPYEAVVIKF</sequence>
<evidence type="ECO:0000313" key="4">
    <source>
        <dbReference type="EMBL" id="KAK2847261.1"/>
    </source>
</evidence>
<dbReference type="AlphaFoldDB" id="A0AA88N2S4"/>
<reference evidence="4" key="1">
    <citation type="submission" date="2023-07" db="EMBL/GenBank/DDBJ databases">
        <title>Chromosome-level Genome Assembly of Striped Snakehead (Channa striata).</title>
        <authorList>
            <person name="Liu H."/>
        </authorList>
    </citation>
    <scope>NUCLEOTIDE SEQUENCE</scope>
    <source>
        <strain evidence="4">Gz</strain>
        <tissue evidence="4">Muscle</tissue>
    </source>
</reference>
<feature type="region of interest" description="Disordered" evidence="1">
    <location>
        <begin position="1"/>
        <end position="64"/>
    </location>
</feature>
<dbReference type="GO" id="GO:0016324">
    <property type="term" value="C:apical plasma membrane"/>
    <property type="evidence" value="ECO:0007669"/>
    <property type="project" value="TreeGrafter"/>
</dbReference>
<dbReference type="GO" id="GO:0016323">
    <property type="term" value="C:basolateral plasma membrane"/>
    <property type="evidence" value="ECO:0007669"/>
    <property type="project" value="TreeGrafter"/>
</dbReference>
<keyword evidence="2" id="KW-0472">Membrane</keyword>
<keyword evidence="5" id="KW-1185">Reference proteome</keyword>
<dbReference type="InterPro" id="IPR042280">
    <property type="entry name" value="SLC3A2"/>
</dbReference>
<dbReference type="Pfam" id="PF16028">
    <property type="entry name" value="SLC3A2_N"/>
    <property type="match status" value="1"/>
</dbReference>
<dbReference type="Proteomes" id="UP001187415">
    <property type="component" value="Unassembled WGS sequence"/>
</dbReference>
<gene>
    <name evidence="4" type="ORF">Q5P01_010260</name>
</gene>
<organism evidence="4 5">
    <name type="scientific">Channa striata</name>
    <name type="common">Snakehead murrel</name>
    <name type="synonym">Ophicephalus striatus</name>
    <dbReference type="NCBI Taxonomy" id="64152"/>
    <lineage>
        <taxon>Eukaryota</taxon>
        <taxon>Metazoa</taxon>
        <taxon>Chordata</taxon>
        <taxon>Craniata</taxon>
        <taxon>Vertebrata</taxon>
        <taxon>Euteleostomi</taxon>
        <taxon>Actinopterygii</taxon>
        <taxon>Neopterygii</taxon>
        <taxon>Teleostei</taxon>
        <taxon>Neoteleostei</taxon>
        <taxon>Acanthomorphata</taxon>
        <taxon>Anabantaria</taxon>
        <taxon>Anabantiformes</taxon>
        <taxon>Channoidei</taxon>
        <taxon>Channidae</taxon>
        <taxon>Channa</taxon>
    </lineage>
</organism>
<dbReference type="SUPFAM" id="SSF51445">
    <property type="entry name" value="(Trans)glycosidases"/>
    <property type="match status" value="1"/>
</dbReference>
<dbReference type="Gene3D" id="3.20.20.80">
    <property type="entry name" value="Glycosidases"/>
    <property type="match status" value="1"/>
</dbReference>
<name>A0AA88N2S4_CHASR</name>
<proteinExistence type="predicted"/>
<evidence type="ECO:0000259" key="3">
    <source>
        <dbReference type="Pfam" id="PF16028"/>
    </source>
</evidence>
<evidence type="ECO:0000313" key="5">
    <source>
        <dbReference type="Proteomes" id="UP001187415"/>
    </source>
</evidence>
<dbReference type="InterPro" id="IPR017853">
    <property type="entry name" value="GH"/>
</dbReference>
<keyword evidence="2" id="KW-0812">Transmembrane</keyword>
<evidence type="ECO:0000256" key="2">
    <source>
        <dbReference type="SAM" id="Phobius"/>
    </source>
</evidence>
<dbReference type="PANTHER" id="PTHR46673:SF2">
    <property type="entry name" value="4F2 CELL-SURFACE ANTIGEN HEAVY CHAIN-LIKE"/>
    <property type="match status" value="1"/>
</dbReference>
<dbReference type="InterPro" id="IPR031984">
    <property type="entry name" value="SLC3A2_N"/>
</dbReference>
<dbReference type="GO" id="GO:1904273">
    <property type="term" value="P:L-alanine import across plasma membrane"/>
    <property type="evidence" value="ECO:0007669"/>
    <property type="project" value="TreeGrafter"/>
</dbReference>
<feature type="transmembrane region" description="Helical" evidence="2">
    <location>
        <begin position="84"/>
        <end position="106"/>
    </location>
</feature>
<dbReference type="GO" id="GO:0015823">
    <property type="term" value="P:phenylalanine transport"/>
    <property type="evidence" value="ECO:0007669"/>
    <property type="project" value="TreeGrafter"/>
</dbReference>
<evidence type="ECO:0000256" key="1">
    <source>
        <dbReference type="SAM" id="MobiDB-lite"/>
    </source>
</evidence>
<feature type="domain" description="Solute carrier family 3 member 2 N-terminal" evidence="3">
    <location>
        <begin position="60"/>
        <end position="123"/>
    </location>
</feature>
<protein>
    <recommendedName>
        <fullName evidence="3">Solute carrier family 3 member 2 N-terminal domain-containing protein</fullName>
    </recommendedName>
</protein>
<dbReference type="Gene3D" id="2.60.40.1180">
    <property type="entry name" value="Golgi alpha-mannosidase II"/>
    <property type="match status" value="1"/>
</dbReference>
<accession>A0AA88N2S4</accession>
<dbReference type="GO" id="GO:0015180">
    <property type="term" value="F:L-alanine transmembrane transporter activity"/>
    <property type="evidence" value="ECO:0007669"/>
    <property type="project" value="TreeGrafter"/>
</dbReference>
<dbReference type="InterPro" id="IPR013780">
    <property type="entry name" value="Glyco_hydro_b"/>
</dbReference>
<dbReference type="PANTHER" id="PTHR46673">
    <property type="entry name" value="4F2 CELL-SURFACE ANTIGEN HEAVY CHAIN"/>
    <property type="match status" value="1"/>
</dbReference>
<comment type="caution">
    <text evidence="4">The sequence shown here is derived from an EMBL/GenBank/DDBJ whole genome shotgun (WGS) entry which is preliminary data.</text>
</comment>
<dbReference type="GO" id="GO:0015190">
    <property type="term" value="F:L-leucine transmembrane transporter activity"/>
    <property type="evidence" value="ECO:0007669"/>
    <property type="project" value="TreeGrafter"/>
</dbReference>